<gene>
    <name evidence="1" type="ORF">GCM10011571_09120</name>
</gene>
<comment type="caution">
    <text evidence="1">The sequence shown here is derived from an EMBL/GenBank/DDBJ whole genome shotgun (WGS) entry which is preliminary data.</text>
</comment>
<protein>
    <submittedName>
        <fullName evidence="1">Uncharacterized protein</fullName>
    </submittedName>
</protein>
<dbReference type="EMBL" id="BMHQ01000003">
    <property type="protein sequence ID" value="GGE09978.1"/>
    <property type="molecule type" value="Genomic_DNA"/>
</dbReference>
<evidence type="ECO:0000313" key="2">
    <source>
        <dbReference type="Proteomes" id="UP000625210"/>
    </source>
</evidence>
<evidence type="ECO:0000313" key="1">
    <source>
        <dbReference type="EMBL" id="GGE09978.1"/>
    </source>
</evidence>
<keyword evidence="2" id="KW-1185">Reference proteome</keyword>
<reference evidence="1" key="1">
    <citation type="journal article" date="2014" name="Int. J. Syst. Evol. Microbiol.">
        <title>Complete genome sequence of Corynebacterium casei LMG S-19264T (=DSM 44701T), isolated from a smear-ripened cheese.</title>
        <authorList>
            <consortium name="US DOE Joint Genome Institute (JGI-PGF)"/>
            <person name="Walter F."/>
            <person name="Albersmeier A."/>
            <person name="Kalinowski J."/>
            <person name="Ruckert C."/>
        </authorList>
    </citation>
    <scope>NUCLEOTIDE SEQUENCE</scope>
    <source>
        <strain evidence="1">CGMCC 1.15179</strain>
    </source>
</reference>
<proteinExistence type="predicted"/>
<dbReference type="Proteomes" id="UP000625210">
    <property type="component" value="Unassembled WGS sequence"/>
</dbReference>
<dbReference type="AlphaFoldDB" id="A0A8J2VCK8"/>
<sequence length="77" mass="8697">MGILATCNGWGDKVEWDEWDEWDERGCKGWDREGYGEMGCGSDCGDRDTMGSRSSKVLGNNRTASRCLLCREFSYSL</sequence>
<organism evidence="1 2">
    <name type="scientific">Marinithermofilum abyssi</name>
    <dbReference type="NCBI Taxonomy" id="1571185"/>
    <lineage>
        <taxon>Bacteria</taxon>
        <taxon>Bacillati</taxon>
        <taxon>Bacillota</taxon>
        <taxon>Bacilli</taxon>
        <taxon>Bacillales</taxon>
        <taxon>Thermoactinomycetaceae</taxon>
        <taxon>Marinithermofilum</taxon>
    </lineage>
</organism>
<accession>A0A8J2VCK8</accession>
<reference evidence="1" key="2">
    <citation type="submission" date="2020-09" db="EMBL/GenBank/DDBJ databases">
        <authorList>
            <person name="Sun Q."/>
            <person name="Zhou Y."/>
        </authorList>
    </citation>
    <scope>NUCLEOTIDE SEQUENCE</scope>
    <source>
        <strain evidence="1">CGMCC 1.15179</strain>
    </source>
</reference>
<name>A0A8J2VCK8_9BACL</name>